<keyword evidence="2" id="KW-1185">Reference proteome</keyword>
<proteinExistence type="predicted"/>
<dbReference type="Proteomes" id="UP000464954">
    <property type="component" value="Chromosome"/>
</dbReference>
<dbReference type="KEGG" id="taer:GT409_12845"/>
<sequence>MKRVFGQTLLFLFILGLRGAAVPTFGDLAVLLAKGYFGNAVQPDASLEDCVVFLNRYGIHFSMFDLMDPHALVTKEDFARAVGQSRLLFSGEAVVENGVIKRPNGIDSWVDYCLLNDVDLNELWNRFLLKTERKSVPEVEKFFNGAVRDSSGGMIRKG</sequence>
<dbReference type="RefSeq" id="WP_160629467.1">
    <property type="nucleotide sequence ID" value="NZ_CP047593.1"/>
</dbReference>
<organism evidence="1 2">
    <name type="scientific">Tichowtungia aerotolerans</name>
    <dbReference type="NCBI Taxonomy" id="2697043"/>
    <lineage>
        <taxon>Bacteria</taxon>
        <taxon>Pseudomonadati</taxon>
        <taxon>Kiritimatiellota</taxon>
        <taxon>Tichowtungiia</taxon>
        <taxon>Tichowtungiales</taxon>
        <taxon>Tichowtungiaceae</taxon>
        <taxon>Tichowtungia</taxon>
    </lineage>
</organism>
<name>A0A6P1M6T2_9BACT</name>
<accession>A0A6P1M6T2</accession>
<reference evidence="1 2" key="1">
    <citation type="submission" date="2020-01" db="EMBL/GenBank/DDBJ databases">
        <title>Ponticoccus aerotolerans gen. nov., sp. nov., an anaerobic bacterium and proposal of Ponticoccusceae fam. nov., Ponticoccusles ord. nov. and Ponticoccuse classis nov. in the phylum Kiritimatiellaeota.</title>
        <authorList>
            <person name="Zhou L.Y."/>
            <person name="Du Z.J."/>
        </authorList>
    </citation>
    <scope>NUCLEOTIDE SEQUENCE [LARGE SCALE GENOMIC DNA]</scope>
    <source>
        <strain evidence="1 2">S-5007</strain>
    </source>
</reference>
<evidence type="ECO:0000313" key="1">
    <source>
        <dbReference type="EMBL" id="QHI70290.1"/>
    </source>
</evidence>
<dbReference type="EMBL" id="CP047593">
    <property type="protein sequence ID" value="QHI70290.1"/>
    <property type="molecule type" value="Genomic_DNA"/>
</dbReference>
<dbReference type="AlphaFoldDB" id="A0A6P1M6T2"/>
<protein>
    <submittedName>
        <fullName evidence="1">Uncharacterized protein</fullName>
    </submittedName>
</protein>
<evidence type="ECO:0000313" key="2">
    <source>
        <dbReference type="Proteomes" id="UP000464954"/>
    </source>
</evidence>
<gene>
    <name evidence="1" type="ORF">GT409_12845</name>
</gene>